<feature type="region of interest" description="Disordered" evidence="1">
    <location>
        <begin position="1840"/>
        <end position="1859"/>
    </location>
</feature>
<reference evidence="3" key="2">
    <citation type="submission" date="2019-05" db="EMBL/GenBank/DDBJ databases">
        <authorList>
            <person name="Sutherland M."/>
            <person name="Sarker S."/>
            <person name="Raidal S.R."/>
        </authorList>
    </citation>
    <scope>NUCLEOTIDE SEQUENCE</scope>
    <source>
        <strain evidence="3">PsHV 5</strain>
    </source>
</reference>
<dbReference type="GO" id="GO:0039693">
    <property type="term" value="P:viral DNA genome replication"/>
    <property type="evidence" value="ECO:0007669"/>
    <property type="project" value="InterPro"/>
</dbReference>
<feature type="compositionally biased region" description="Basic and acidic residues" evidence="1">
    <location>
        <begin position="17"/>
        <end position="26"/>
    </location>
</feature>
<gene>
    <name evidence="3" type="primary">large tegument protein</name>
</gene>
<dbReference type="KEGG" id="vg:80541376"/>
<dbReference type="Pfam" id="PF03586">
    <property type="entry name" value="Herpes_UL36"/>
    <property type="match status" value="1"/>
</dbReference>
<name>A0A5P9JQ92_9ALPH</name>
<accession>A0A5P9JQ92</accession>
<evidence type="ECO:0000256" key="1">
    <source>
        <dbReference type="SAM" id="MobiDB-lite"/>
    </source>
</evidence>
<evidence type="ECO:0000313" key="3">
    <source>
        <dbReference type="EMBL" id="QFU14573.1"/>
    </source>
</evidence>
<dbReference type="Proteomes" id="UP001162227">
    <property type="component" value="Segment"/>
</dbReference>
<dbReference type="GO" id="GO:0019784">
    <property type="term" value="F:deNEDDylase activity"/>
    <property type="evidence" value="ECO:0007669"/>
    <property type="project" value="InterPro"/>
</dbReference>
<dbReference type="InterPro" id="IPR005210">
    <property type="entry name" value="Herpes_LT_deneddylase"/>
</dbReference>
<dbReference type="EMBL" id="MK955929">
    <property type="protein sequence ID" value="QFU14573.1"/>
    <property type="molecule type" value="Genomic_DNA"/>
</dbReference>
<feature type="compositionally biased region" description="Polar residues" evidence="1">
    <location>
        <begin position="1991"/>
        <end position="2007"/>
    </location>
</feature>
<feature type="domain" description="Herpesvirus large tegument protein deneddylase" evidence="2">
    <location>
        <begin position="577"/>
        <end position="832"/>
    </location>
</feature>
<keyword evidence="4" id="KW-1185">Reference proteome</keyword>
<sequence>MDSSDTRCTHNASIYVSDRHRSAHDQTHKKRTFASRYGSAEPLGSTELLHLRRRKQRKFSRQRHGNTNTVESAFEKSSHAIASDQFPRSSLYYFDYTKVQSVLINMQQSTQTVIPSEPTDSIYSAIIGILISRIERIIIRILNYVIENGITLNRPADTSCMSVIMDDIGLLPQNHKMISDIIQQTRLSYRLLLNRGYFDAQTLKQYIDTGNTSCIVLAIKTNRITGYLEDTSNAFLQRVARRDDSDDIYRGASYADAIETLMADSKTPKYILSRTNLGLDSISTVRTLYNFYAHRNASASVTSDVLPEDIKRMTTTDEIPIYIRRELQNLFKPTDNFKGLLAFPDTLRILNLTVDDAVKIINNHPDIRLHLVNDARELFDKYQHAFSELKFENIQNLSTLFIQMMRLLNNESSLFFDPISTASLQYLDEMANVGLEATRYNTVDAYDNLLRKFEIVTRILNASVPDFFNKAYLNARTRRKELETRERITSLKSNILKFTDDIEQLRLNITTDPSHIRVAHSTLNDAKSYAASLMLSSVENDALSKEMLKLHHAIDDLSSTLHRVEEESIAQTNRRDKETWLESVGHELETDRDYATFDAAKWKILASMANRYGGRSAVPEQTIKLANNIIDVYTTNGTTLLVAFFRVNPYIPLQTDYSSSDGNRTAALPIEDITWNTRFPQISMYYEAIFGINTQTLCHICQLLQYISETAENTVEGSPISTIDIIKRFRSELLLIPTLKEFVPFYESHYDEHKNVLQYLRTALTEAQTLETQCYLELDEKYASASTERSPEHAKDRLDKGETEPHSLRILTDLHQKIVKVDVKTFTGTAYVSVITQTLGDTIKELEATIKRVKEYEVLVHTNIKTVLQKLWQVREDEVKEYERRLRTLKGLLMGRAPREFTLGLDKAVSLEEIVTLFLNILREVEESSHVNTNTIDWMLSAAKIIDSSELVESIDDRGPLYDVYHRLENLKDIRDNIEDFLSNITTKFENCNVDWNAFSDLQTRYKISNDDYDKWIETTNNLAKSIAIVRAALEHPDAKLVPPEKTTKIIRDLETREKVLDRAKSDQRAFEKSFAALENIYTRIPPAIKQSELKTLESSLQKALIDPIPKWFLDSHTKFHILLKLKLDFYASYVHLNIAYARDTSITHKTPSKSEIESLSKHNYTSTDISSHSLSDEDRFRIRAAAHMYLTGKQVATFTTHKTRLDTIFDTVHIDETNVPLEYSLCYPTVCEKAIALLSKVPDNVISNLIKRDTPEQSELSAVTSIAENTLYLMRLLKWFFTNTNRILSSIDQYIHYINAEEPRPHSDSEDLLVNMSITYTALIYSIIVKKYGSIEDIIFLDSGEIVASQDKLTTHEMKKLSRSVREFSLSITDIILLLMACEPAHFIYFSKLDLPAQTEYITKNIDVILARLIRNRVGVTDLKLKGSNRKSLLYPTTSGESMFDPTIGSFFVLIDDDWEKIPIGTQPKSLLNIWKKWSDAEADLAILQRLSMKGRAFLSMLMTLAILYIPQTILQNLWKYLCPLELEGTKIFDYMYTRAAATDRYVERRLAMTDVLKTNERHDLYDPSDIATSFTLNNEPSESMNALSAFDVTIFSFLFGAQIVLARANYYLDTKSNLGLYTVLFDSRDEHLREGTWGQYVRTNAESLTRLISLDPNPIENICLERQIPELLSLVDRRALKSVTPVMIIVNENKPTTILTPKITPFQPFAISLRKNATLEELPFRHTTTSLFPNLKSHSITDLFFSDIIGGNICLTENPLDLILANRHTDARQSPDLTLSPLPVSSTLSILDNTDDDYASENESILSDVEDIKTQWDDGYDINSTRYVDLDYRDAKGDPIERPAYTQRRSPSNECSHDREITRKIHDLSPSVLLPGNTNTHHEYPETSVLLSTPDADTLALARVLLDANEGKRSSQHDPPFNEVHADDTRLRRLQCEASRLTRFVGTINKSLRKDGNRQASIHSLRSIYDCEGQNISESSTKDTETTSGRSTPYSDTLSVTSIGSTLGERAELPPLSPPARREIYSGLAMACRSVLRGIRYAREYATEASDELANEAYKLKTLLE</sequence>
<protein>
    <submittedName>
        <fullName evidence="3">Large tegument protein</fullName>
    </submittedName>
</protein>
<feature type="region of interest" description="Disordered" evidence="1">
    <location>
        <begin position="1978"/>
        <end position="2017"/>
    </location>
</feature>
<dbReference type="GeneID" id="80541376"/>
<reference evidence="3" key="1">
    <citation type="journal article" date="2019" name="Vet. Microbiol.">
        <title>Molecular and microscopic characterisation of a novel pathogenic herpesvirus from Indian ringneck parrots (Psittacula krameri).</title>
        <authorList>
            <person name="Sutherland M."/>
            <person name="Sarker S."/>
            <person name="Raidal S.R."/>
        </authorList>
    </citation>
    <scope>NUCLEOTIDE SEQUENCE</scope>
    <source>
        <strain evidence="3">PsHV 5</strain>
    </source>
</reference>
<proteinExistence type="predicted"/>
<evidence type="ECO:0000259" key="2">
    <source>
        <dbReference type="Pfam" id="PF03586"/>
    </source>
</evidence>
<dbReference type="RefSeq" id="YP_010802603.1">
    <property type="nucleotide sequence ID" value="NC_077028.1"/>
</dbReference>
<feature type="region of interest" description="Disordered" evidence="1">
    <location>
        <begin position="1"/>
        <end position="31"/>
    </location>
</feature>
<organism evidence="3 4">
    <name type="scientific">Psittacid alphaherpesvirus 5</name>
    <dbReference type="NCBI Taxonomy" id="2972693"/>
    <lineage>
        <taxon>Viruses</taxon>
        <taxon>Duplodnaviria</taxon>
        <taxon>Heunggongvirae</taxon>
        <taxon>Peploviricota</taxon>
        <taxon>Herviviricetes</taxon>
        <taxon>Herpesvirales</taxon>
        <taxon>Orthoherpesviridae</taxon>
        <taxon>Alphaherpesvirinae</taxon>
        <taxon>Iltovirus</taxon>
        <taxon>Iltovirus psittacidalpha5</taxon>
    </lineage>
</organism>
<evidence type="ECO:0000313" key="4">
    <source>
        <dbReference type="Proteomes" id="UP001162227"/>
    </source>
</evidence>